<evidence type="ECO:0000313" key="2">
    <source>
        <dbReference type="Proteomes" id="UP001321486"/>
    </source>
</evidence>
<gene>
    <name evidence="1" type="ORF">GCM10025867_02500</name>
</gene>
<name>A0ABN6XSZ6_9MICO</name>
<sequence length="161" mass="16640">MLDGGGDDLGDLGLGGRIHHGIGGAGEDVAADPDEVADALAVRVDDTLEVAGHDVAFAHDEREGGGDVGGDARRGDVELVERGGRGDLVRPEVDADHLLDEGRERGLVFVVEGDAVDAPPPPFHVLDVGTVSGACRRLRLEIGHGRAPSDGADDPRISAEY</sequence>
<keyword evidence="2" id="KW-1185">Reference proteome</keyword>
<protein>
    <submittedName>
        <fullName evidence="1">Uncharacterized protein</fullName>
    </submittedName>
</protein>
<proteinExistence type="predicted"/>
<accession>A0ABN6XSZ6</accession>
<dbReference type="Proteomes" id="UP001321486">
    <property type="component" value="Chromosome"/>
</dbReference>
<dbReference type="EMBL" id="AP027732">
    <property type="protein sequence ID" value="BDZ48009.1"/>
    <property type="molecule type" value="Genomic_DNA"/>
</dbReference>
<evidence type="ECO:0000313" key="1">
    <source>
        <dbReference type="EMBL" id="BDZ48009.1"/>
    </source>
</evidence>
<organism evidence="1 2">
    <name type="scientific">Frondihabitans sucicola</name>
    <dbReference type="NCBI Taxonomy" id="1268041"/>
    <lineage>
        <taxon>Bacteria</taxon>
        <taxon>Bacillati</taxon>
        <taxon>Actinomycetota</taxon>
        <taxon>Actinomycetes</taxon>
        <taxon>Micrococcales</taxon>
        <taxon>Microbacteriaceae</taxon>
        <taxon>Frondihabitans</taxon>
    </lineage>
</organism>
<reference evidence="2" key="1">
    <citation type="journal article" date="2019" name="Int. J. Syst. Evol. Microbiol.">
        <title>The Global Catalogue of Microorganisms (GCM) 10K type strain sequencing project: providing services to taxonomists for standard genome sequencing and annotation.</title>
        <authorList>
            <consortium name="The Broad Institute Genomics Platform"/>
            <consortium name="The Broad Institute Genome Sequencing Center for Infectious Disease"/>
            <person name="Wu L."/>
            <person name="Ma J."/>
        </authorList>
    </citation>
    <scope>NUCLEOTIDE SEQUENCE [LARGE SCALE GENOMIC DNA]</scope>
    <source>
        <strain evidence="2">NBRC 108728</strain>
    </source>
</reference>